<evidence type="ECO:0000313" key="1">
    <source>
        <dbReference type="EMBL" id="QVK23035.1"/>
    </source>
</evidence>
<proteinExistence type="predicted"/>
<dbReference type="RefSeq" id="WP_213681678.1">
    <property type="nucleotide sequence ID" value="NZ_CP074572.1"/>
</dbReference>
<sequence>MASELPVAPWDIGLKLAELPSTEIDQISSEAFLKVSLSQLQQLGISHEYIDKHWLRLWYRNRLLGEILLSEAPKNRHLLIRRSVIGQQTGQSQLELKPQLQTLWDYQTAVTAVSEAVTQLAAGGRYYLDNGFALPQDAGRIGELWLEHFLSANFSHQLQPQIGSREQLAEDYRQHLALFQATVALALYQQPDTTPSAMIYRSLFAGEWPQSEDYAYSFSAIADTGPLVYAPIWQQIVAQAIYQTTRSCAPKQLFEELVINEDGNDIRPIMAQIWGRMPSTEL</sequence>
<protein>
    <submittedName>
        <fullName evidence="1">Uncharacterized protein</fullName>
    </submittedName>
</protein>
<reference evidence="1 2" key="1">
    <citation type="journal article" date="2012" name="Int. J. Syst. Evol. Microbiol.">
        <title>Shewanella dokdonensis sp. nov., isolated from seawater.</title>
        <authorList>
            <person name="Sung H.R."/>
            <person name="Yoon J.H."/>
            <person name="Ghim S.Y."/>
        </authorList>
    </citation>
    <scope>NUCLEOTIDE SEQUENCE [LARGE SCALE GENOMIC DNA]</scope>
    <source>
        <strain evidence="1 2">DSM 23626</strain>
    </source>
</reference>
<organism evidence="1 2">
    <name type="scientific">Shewanella dokdonensis</name>
    <dbReference type="NCBI Taxonomy" id="712036"/>
    <lineage>
        <taxon>Bacteria</taxon>
        <taxon>Pseudomonadati</taxon>
        <taxon>Pseudomonadota</taxon>
        <taxon>Gammaproteobacteria</taxon>
        <taxon>Alteromonadales</taxon>
        <taxon>Shewanellaceae</taxon>
        <taxon>Shewanella</taxon>
    </lineage>
</organism>
<name>A0ABX8DE85_9GAMM</name>
<accession>A0ABX8DE85</accession>
<keyword evidence="2" id="KW-1185">Reference proteome</keyword>
<gene>
    <name evidence="1" type="ORF">KHX94_18270</name>
</gene>
<evidence type="ECO:0000313" key="2">
    <source>
        <dbReference type="Proteomes" id="UP000676428"/>
    </source>
</evidence>
<dbReference type="EMBL" id="CP074572">
    <property type="protein sequence ID" value="QVK23035.1"/>
    <property type="molecule type" value="Genomic_DNA"/>
</dbReference>
<dbReference type="Proteomes" id="UP000676428">
    <property type="component" value="Chromosome"/>
</dbReference>